<dbReference type="InterPro" id="IPR015797">
    <property type="entry name" value="NUDIX_hydrolase-like_dom_sf"/>
</dbReference>
<dbReference type="InterPro" id="IPR000086">
    <property type="entry name" value="NUDIX_hydrolase_dom"/>
</dbReference>
<evidence type="ECO:0000256" key="1">
    <source>
        <dbReference type="ARBA" id="ARBA00001946"/>
    </source>
</evidence>
<organism evidence="7 8">
    <name type="scientific">Actinoplanes subglobosus</name>
    <dbReference type="NCBI Taxonomy" id="1547892"/>
    <lineage>
        <taxon>Bacteria</taxon>
        <taxon>Bacillati</taxon>
        <taxon>Actinomycetota</taxon>
        <taxon>Actinomycetes</taxon>
        <taxon>Micromonosporales</taxon>
        <taxon>Micromonosporaceae</taxon>
        <taxon>Actinoplanes</taxon>
    </lineage>
</organism>
<dbReference type="InterPro" id="IPR020084">
    <property type="entry name" value="NUDIX_hydrolase_CS"/>
</dbReference>
<evidence type="ECO:0000256" key="5">
    <source>
        <dbReference type="ARBA" id="ARBA00022842"/>
    </source>
</evidence>
<sequence length="162" mass="18140">MRAVLATLGYVFSPDRSRILMVRRDARPDDIHYGYYNGLGGKLEPGEDVVAGLRREIHEEAGIDCTGIETAGTISWPGFGRDGENWFGFLFRVTAWTGTPHESNDEGSLHWIGIDRVLSGELPMWESDRHFLPLVFAPEPRVFHGVMPFASGKATSWDFTTL</sequence>
<comment type="cofactor">
    <cofactor evidence="1">
        <name>Mg(2+)</name>
        <dbReference type="ChEBI" id="CHEBI:18420"/>
    </cofactor>
</comment>
<keyword evidence="8" id="KW-1185">Reference proteome</keyword>
<comment type="caution">
    <text evidence="7">The sequence shown here is derived from an EMBL/GenBank/DDBJ whole genome shotgun (WGS) entry which is preliminary data.</text>
</comment>
<evidence type="ECO:0000259" key="6">
    <source>
        <dbReference type="PROSITE" id="PS51462"/>
    </source>
</evidence>
<dbReference type="CDD" id="cd18886">
    <property type="entry name" value="NUDIX_MutT_Nudt1"/>
    <property type="match status" value="1"/>
</dbReference>
<dbReference type="PROSITE" id="PS00893">
    <property type="entry name" value="NUDIX_BOX"/>
    <property type="match status" value="1"/>
</dbReference>
<name>A0ABV8IX67_9ACTN</name>
<dbReference type="RefSeq" id="WP_378068358.1">
    <property type="nucleotide sequence ID" value="NZ_JBHSBL010000017.1"/>
</dbReference>
<feature type="domain" description="Nudix hydrolase" evidence="6">
    <location>
        <begin position="2"/>
        <end position="137"/>
    </location>
</feature>
<evidence type="ECO:0000313" key="8">
    <source>
        <dbReference type="Proteomes" id="UP001595867"/>
    </source>
</evidence>
<dbReference type="Pfam" id="PF00293">
    <property type="entry name" value="NUDIX"/>
    <property type="match status" value="1"/>
</dbReference>
<evidence type="ECO:0000313" key="7">
    <source>
        <dbReference type="EMBL" id="MFC4067449.1"/>
    </source>
</evidence>
<evidence type="ECO:0000256" key="4">
    <source>
        <dbReference type="ARBA" id="ARBA00022801"/>
    </source>
</evidence>
<dbReference type="EMBL" id="JBHSBL010000017">
    <property type="protein sequence ID" value="MFC4067449.1"/>
    <property type="molecule type" value="Genomic_DNA"/>
</dbReference>
<dbReference type="PANTHER" id="PTHR43758:SF2">
    <property type="entry name" value="OXIDIZED PURINE NUCLEOSIDE TRIPHOSPHATE HYDROLASE"/>
    <property type="match status" value="1"/>
</dbReference>
<accession>A0ABV8IX67</accession>
<dbReference type="PANTHER" id="PTHR43758">
    <property type="entry name" value="7,8-DIHYDRO-8-OXOGUANINE TRIPHOSPHATASE"/>
    <property type="match status" value="1"/>
</dbReference>
<keyword evidence="4" id="KW-0378">Hydrolase</keyword>
<evidence type="ECO:0000256" key="3">
    <source>
        <dbReference type="ARBA" id="ARBA00022723"/>
    </source>
</evidence>
<dbReference type="Proteomes" id="UP001595867">
    <property type="component" value="Unassembled WGS sequence"/>
</dbReference>
<evidence type="ECO:0000256" key="2">
    <source>
        <dbReference type="ARBA" id="ARBA00005582"/>
    </source>
</evidence>
<dbReference type="SUPFAM" id="SSF55811">
    <property type="entry name" value="Nudix"/>
    <property type="match status" value="1"/>
</dbReference>
<keyword evidence="5" id="KW-0460">Magnesium</keyword>
<dbReference type="Gene3D" id="3.90.79.10">
    <property type="entry name" value="Nucleoside Triphosphate Pyrophosphohydrolase"/>
    <property type="match status" value="1"/>
</dbReference>
<dbReference type="PROSITE" id="PS51462">
    <property type="entry name" value="NUDIX"/>
    <property type="match status" value="1"/>
</dbReference>
<comment type="similarity">
    <text evidence="2">Belongs to the Nudix hydrolase family.</text>
</comment>
<gene>
    <name evidence="7" type="ORF">ACFO0C_21150</name>
</gene>
<proteinExistence type="inferred from homology"/>
<protein>
    <submittedName>
        <fullName evidence="7">NUDIX domain-containing protein</fullName>
    </submittedName>
</protein>
<reference evidence="8" key="1">
    <citation type="journal article" date="2019" name="Int. J. Syst. Evol. Microbiol.">
        <title>The Global Catalogue of Microorganisms (GCM) 10K type strain sequencing project: providing services to taxonomists for standard genome sequencing and annotation.</title>
        <authorList>
            <consortium name="The Broad Institute Genomics Platform"/>
            <consortium name="The Broad Institute Genome Sequencing Center for Infectious Disease"/>
            <person name="Wu L."/>
            <person name="Ma J."/>
        </authorList>
    </citation>
    <scope>NUCLEOTIDE SEQUENCE [LARGE SCALE GENOMIC DNA]</scope>
    <source>
        <strain evidence="8">TBRC 5832</strain>
    </source>
</reference>
<keyword evidence="3" id="KW-0479">Metal-binding</keyword>